<gene>
    <name evidence="1" type="ordered locus">Fisuc_1343</name>
</gene>
<keyword evidence="2" id="KW-1185">Reference proteome</keyword>
<reference evidence="1" key="1">
    <citation type="submission" date="2009-10" db="EMBL/GenBank/DDBJ databases">
        <title>Complete sequence of Fibrobacter succinogenes subsp. succinogenes S85.</title>
        <authorList>
            <consortium name="US DOE Joint Genome Institute"/>
            <person name="Lucas S."/>
            <person name="Copeland A."/>
            <person name="Lapidus A."/>
            <person name="Glavina del Rio T."/>
            <person name="Tice H."/>
            <person name="Bruce D."/>
            <person name="Goodwin L."/>
            <person name="Pitluck S."/>
            <person name="Chertkov O."/>
            <person name="Detter J.C."/>
            <person name="Han C."/>
            <person name="Tapia R."/>
            <person name="Larimer F."/>
            <person name="Land M."/>
            <person name="Hauser L."/>
            <person name="Kyrpides N."/>
            <person name="Mikhailova N."/>
            <person name="Weimer P.J."/>
            <person name="Stevenson D.M."/>
            <person name="Boyum J."/>
            <person name="Brumm P.I."/>
            <person name="Mead D."/>
        </authorList>
    </citation>
    <scope>NUCLEOTIDE SEQUENCE [LARGE SCALE GENOMIC DNA]</scope>
    <source>
        <strain evidence="1">S85</strain>
    </source>
</reference>
<accession>A0ABN3YTN9</accession>
<evidence type="ECO:0000313" key="1">
    <source>
        <dbReference type="EMBL" id="ACX74941.1"/>
    </source>
</evidence>
<organism evidence="1 2">
    <name type="scientific">Fibrobacter succinogenes (strain ATCC 19169 / S85)</name>
    <dbReference type="NCBI Taxonomy" id="59374"/>
    <lineage>
        <taxon>Bacteria</taxon>
        <taxon>Pseudomonadati</taxon>
        <taxon>Fibrobacterota</taxon>
        <taxon>Fibrobacteria</taxon>
        <taxon>Fibrobacterales</taxon>
        <taxon>Fibrobacteraceae</taxon>
        <taxon>Fibrobacter</taxon>
    </lineage>
</organism>
<sequence>MARISVSFSNQNVSLAYVREKYQVSMDALNDYYQTTNPRFISYTRQEFEQEFDESRDELEKLFSLDLLSCVEASCRVDYLNRLGKKLKDPVSRAMRSLGLPDPRKASLEEHILSTWQNVGAYRNGYMSEIKRVFKYRHWLAHGRYWVLRNGRILDFSSLYALMDPFISYIRSY</sequence>
<proteinExistence type="predicted"/>
<name>A0ABN3YTN9_FIBSS</name>
<evidence type="ECO:0008006" key="3">
    <source>
        <dbReference type="Google" id="ProtNLM"/>
    </source>
</evidence>
<dbReference type="Proteomes" id="UP000001497">
    <property type="component" value="Chromosome"/>
</dbReference>
<protein>
    <recommendedName>
        <fullName evidence="3">RiboL-PSP-HEPN domain-containing protein</fullName>
    </recommendedName>
</protein>
<evidence type="ECO:0000313" key="2">
    <source>
        <dbReference type="Proteomes" id="UP000001497"/>
    </source>
</evidence>
<dbReference type="EMBL" id="CP001792">
    <property type="protein sequence ID" value="ACX74941.1"/>
    <property type="molecule type" value="Genomic_DNA"/>
</dbReference>